<dbReference type="GO" id="GO:0016020">
    <property type="term" value="C:membrane"/>
    <property type="evidence" value="ECO:0007669"/>
    <property type="project" value="TreeGrafter"/>
</dbReference>
<keyword evidence="2" id="KW-0560">Oxidoreductase</keyword>
<dbReference type="InterPro" id="IPR057326">
    <property type="entry name" value="KR_dom"/>
</dbReference>
<reference evidence="6 7" key="1">
    <citation type="submission" date="2013-08" db="EMBL/GenBank/DDBJ databases">
        <title>Genomic analysis of Lysobacter defluvii.</title>
        <authorList>
            <person name="Wang Q."/>
            <person name="Wang G."/>
        </authorList>
    </citation>
    <scope>NUCLEOTIDE SEQUENCE [LARGE SCALE GENOMIC DNA]</scope>
    <source>
        <strain evidence="6 7">IMMIB APB-9</strain>
    </source>
</reference>
<dbReference type="Proteomes" id="UP000030003">
    <property type="component" value="Unassembled WGS sequence"/>
</dbReference>
<dbReference type="Pfam" id="PF00106">
    <property type="entry name" value="adh_short"/>
    <property type="match status" value="1"/>
</dbReference>
<evidence type="ECO:0000259" key="5">
    <source>
        <dbReference type="SMART" id="SM00822"/>
    </source>
</evidence>
<evidence type="ECO:0000256" key="1">
    <source>
        <dbReference type="ARBA" id="ARBA00006484"/>
    </source>
</evidence>
<dbReference type="RefSeq" id="WP_027070604.1">
    <property type="nucleotide sequence ID" value="NZ_AVBH01000288.1"/>
</dbReference>
<organism evidence="6 7">
    <name type="scientific">Lysobacter defluvii IMMIB APB-9 = DSM 18482</name>
    <dbReference type="NCBI Taxonomy" id="1385515"/>
    <lineage>
        <taxon>Bacteria</taxon>
        <taxon>Pseudomonadati</taxon>
        <taxon>Pseudomonadota</taxon>
        <taxon>Gammaproteobacteria</taxon>
        <taxon>Lysobacterales</taxon>
        <taxon>Lysobacteraceae</taxon>
        <taxon>Novilysobacter</taxon>
    </lineage>
</organism>
<evidence type="ECO:0000313" key="6">
    <source>
        <dbReference type="EMBL" id="KGO97596.1"/>
    </source>
</evidence>
<name>A0A0A0M8U7_9GAMM</name>
<dbReference type="PRINTS" id="PR00081">
    <property type="entry name" value="GDHRDH"/>
</dbReference>
<accession>A0A0A0M8U7</accession>
<feature type="region of interest" description="Disordered" evidence="4">
    <location>
        <begin position="262"/>
        <end position="287"/>
    </location>
</feature>
<evidence type="ECO:0000256" key="4">
    <source>
        <dbReference type="SAM" id="MobiDB-lite"/>
    </source>
</evidence>
<sequence>MQQGRTIVITGASSGFGHGLAQRLAGRGDNLVLVARRKSLVEDLAKECGNAIAVHADVGNPDDLEKVAAAALARFPRIDAWVNNAGVAALGRFDEIPLRDHERVLRTNLGGAVNGSHIAMRHFRSKGSGTLVNVASMLGRTPAPYYASYCASKYGIVGLCASLRQELALDRTSGIRVCAVLPMAADTPFYEHAANYTGRSLQPFPVTDAWQVVDALVDALDNPRDEIVVGAPAKAAMASQQFMPWVTESATAAVSHQLQMEDAPPADVTGGNLHAPTPIGTGVEGQARARMAAEQRIRRT</sequence>
<evidence type="ECO:0000256" key="3">
    <source>
        <dbReference type="RuleBase" id="RU000363"/>
    </source>
</evidence>
<dbReference type="PRINTS" id="PR00080">
    <property type="entry name" value="SDRFAMILY"/>
</dbReference>
<dbReference type="OrthoDB" id="9810734at2"/>
<proteinExistence type="inferred from homology"/>
<dbReference type="PANTHER" id="PTHR44196">
    <property type="entry name" value="DEHYDROGENASE/REDUCTASE SDR FAMILY MEMBER 7B"/>
    <property type="match status" value="1"/>
</dbReference>
<comment type="similarity">
    <text evidence="1 3">Belongs to the short-chain dehydrogenases/reductases (SDR) family.</text>
</comment>
<keyword evidence="7" id="KW-1185">Reference proteome</keyword>
<gene>
    <name evidence="6" type="ORF">N791_04420</name>
</gene>
<protein>
    <submittedName>
        <fullName evidence="6">Oxidoreductase</fullName>
    </submittedName>
</protein>
<dbReference type="InterPro" id="IPR020904">
    <property type="entry name" value="Sc_DH/Rdtase_CS"/>
</dbReference>
<dbReference type="InterPro" id="IPR002347">
    <property type="entry name" value="SDR_fam"/>
</dbReference>
<dbReference type="AlphaFoldDB" id="A0A0A0M8U7"/>
<dbReference type="PANTHER" id="PTHR44196:SF1">
    <property type="entry name" value="DEHYDROGENASE_REDUCTASE SDR FAMILY MEMBER 7B"/>
    <property type="match status" value="1"/>
</dbReference>
<dbReference type="SUPFAM" id="SSF51735">
    <property type="entry name" value="NAD(P)-binding Rossmann-fold domains"/>
    <property type="match status" value="1"/>
</dbReference>
<dbReference type="InterPro" id="IPR036291">
    <property type="entry name" value="NAD(P)-bd_dom_sf"/>
</dbReference>
<dbReference type="GO" id="GO:0016491">
    <property type="term" value="F:oxidoreductase activity"/>
    <property type="evidence" value="ECO:0007669"/>
    <property type="project" value="UniProtKB-KW"/>
</dbReference>
<dbReference type="EMBL" id="AVBH01000288">
    <property type="protein sequence ID" value="KGO97596.1"/>
    <property type="molecule type" value="Genomic_DNA"/>
</dbReference>
<dbReference type="eggNOG" id="COG0300">
    <property type="taxonomic scope" value="Bacteria"/>
</dbReference>
<evidence type="ECO:0000313" key="7">
    <source>
        <dbReference type="Proteomes" id="UP000030003"/>
    </source>
</evidence>
<dbReference type="Gene3D" id="3.40.50.720">
    <property type="entry name" value="NAD(P)-binding Rossmann-like Domain"/>
    <property type="match status" value="1"/>
</dbReference>
<evidence type="ECO:0000256" key="2">
    <source>
        <dbReference type="ARBA" id="ARBA00023002"/>
    </source>
</evidence>
<dbReference type="STRING" id="1385515.GCA_000423325_01918"/>
<feature type="domain" description="Ketoreductase" evidence="5">
    <location>
        <begin position="5"/>
        <end position="186"/>
    </location>
</feature>
<dbReference type="SMART" id="SM00822">
    <property type="entry name" value="PKS_KR"/>
    <property type="match status" value="1"/>
</dbReference>
<comment type="caution">
    <text evidence="6">The sequence shown here is derived from an EMBL/GenBank/DDBJ whole genome shotgun (WGS) entry which is preliminary data.</text>
</comment>
<dbReference type="PROSITE" id="PS00061">
    <property type="entry name" value="ADH_SHORT"/>
    <property type="match status" value="1"/>
</dbReference>